<feature type="transmembrane region" description="Helical" evidence="19">
    <location>
        <begin position="47"/>
        <end position="65"/>
    </location>
</feature>
<dbReference type="EMBL" id="LQNT01000009">
    <property type="protein sequence ID" value="KZE38161.1"/>
    <property type="molecule type" value="Genomic_DNA"/>
</dbReference>
<proteinExistence type="inferred from homology"/>
<evidence type="ECO:0000256" key="6">
    <source>
        <dbReference type="ARBA" id="ARBA00012487"/>
    </source>
</evidence>
<evidence type="ECO:0000256" key="4">
    <source>
        <dbReference type="ARBA" id="ARBA00005189"/>
    </source>
</evidence>
<keyword evidence="15 19" id="KW-0472">Membrane</keyword>
<dbReference type="RefSeq" id="WP_063179387.1">
    <property type="nucleotide sequence ID" value="NZ_LQNT01000009.1"/>
</dbReference>
<feature type="transmembrane region" description="Helical" evidence="19">
    <location>
        <begin position="175"/>
        <end position="194"/>
    </location>
</feature>
<evidence type="ECO:0000256" key="2">
    <source>
        <dbReference type="ARBA" id="ARBA00004651"/>
    </source>
</evidence>
<name>A0A163F984_9BACL</name>
<evidence type="ECO:0000256" key="15">
    <source>
        <dbReference type="ARBA" id="ARBA00023136"/>
    </source>
</evidence>
<dbReference type="OrthoDB" id="9799199at2"/>
<feature type="transmembrane region" description="Helical" evidence="19">
    <location>
        <begin position="200"/>
        <end position="220"/>
    </location>
</feature>
<keyword evidence="9" id="KW-0444">Lipid biosynthesis</keyword>
<reference evidence="20 21" key="1">
    <citation type="submission" date="2016-01" db="EMBL/GenBank/DDBJ databases">
        <title>Whole genome sequencing of Bhargavaea cecembensis T14.</title>
        <authorList>
            <person name="Hong K.W."/>
        </authorList>
    </citation>
    <scope>NUCLEOTIDE SEQUENCE [LARGE SCALE GENOMIC DNA]</scope>
    <source>
        <strain evidence="20 21">T14</strain>
    </source>
</reference>
<comment type="catalytic activity">
    <reaction evidence="1 18">
        <text>a 1,2-diacyl-sn-glycero-3-phosphate + CTP + H(+) = a CDP-1,2-diacyl-sn-glycerol + diphosphate</text>
        <dbReference type="Rhea" id="RHEA:16229"/>
        <dbReference type="ChEBI" id="CHEBI:15378"/>
        <dbReference type="ChEBI" id="CHEBI:33019"/>
        <dbReference type="ChEBI" id="CHEBI:37563"/>
        <dbReference type="ChEBI" id="CHEBI:58332"/>
        <dbReference type="ChEBI" id="CHEBI:58608"/>
        <dbReference type="EC" id="2.7.7.41"/>
    </reaction>
</comment>
<keyword evidence="8" id="KW-1003">Cell membrane</keyword>
<evidence type="ECO:0000256" key="14">
    <source>
        <dbReference type="ARBA" id="ARBA00023098"/>
    </source>
</evidence>
<keyword evidence="16" id="KW-0594">Phospholipid biosynthesis</keyword>
<dbReference type="AlphaFoldDB" id="A0A163F984"/>
<keyword evidence="14" id="KW-0443">Lipid metabolism</keyword>
<dbReference type="PANTHER" id="PTHR46382">
    <property type="entry name" value="PHOSPHATIDATE CYTIDYLYLTRANSFERASE"/>
    <property type="match status" value="1"/>
</dbReference>
<dbReference type="Proteomes" id="UP000076490">
    <property type="component" value="Unassembled WGS sequence"/>
</dbReference>
<dbReference type="GO" id="GO:0005886">
    <property type="term" value="C:plasma membrane"/>
    <property type="evidence" value="ECO:0007669"/>
    <property type="project" value="UniProtKB-SubCell"/>
</dbReference>
<feature type="transmembrane region" description="Helical" evidence="19">
    <location>
        <begin position="109"/>
        <end position="127"/>
    </location>
</feature>
<evidence type="ECO:0000256" key="7">
    <source>
        <dbReference type="ARBA" id="ARBA00019373"/>
    </source>
</evidence>
<keyword evidence="12 18" id="KW-0548">Nucleotidyltransferase</keyword>
<dbReference type="Pfam" id="PF01148">
    <property type="entry name" value="CTP_transf_1"/>
    <property type="match status" value="1"/>
</dbReference>
<dbReference type="InterPro" id="IPR000374">
    <property type="entry name" value="PC_trans"/>
</dbReference>
<evidence type="ECO:0000256" key="16">
    <source>
        <dbReference type="ARBA" id="ARBA00023209"/>
    </source>
</evidence>
<evidence type="ECO:0000313" key="20">
    <source>
        <dbReference type="EMBL" id="KZE38161.1"/>
    </source>
</evidence>
<dbReference type="EC" id="2.7.7.41" evidence="6 18"/>
<comment type="subcellular location">
    <subcellularLocation>
        <location evidence="2">Cell membrane</location>
        <topology evidence="2">Multi-pass membrane protein</topology>
    </subcellularLocation>
</comment>
<keyword evidence="11 18" id="KW-0812">Transmembrane</keyword>
<dbReference type="GO" id="GO:0004605">
    <property type="term" value="F:phosphatidate cytidylyltransferase activity"/>
    <property type="evidence" value="ECO:0007669"/>
    <property type="project" value="UniProtKB-EC"/>
</dbReference>
<evidence type="ECO:0000256" key="3">
    <source>
        <dbReference type="ARBA" id="ARBA00005119"/>
    </source>
</evidence>
<dbReference type="PANTHER" id="PTHR46382:SF1">
    <property type="entry name" value="PHOSPHATIDATE CYTIDYLYLTRANSFERASE"/>
    <property type="match status" value="1"/>
</dbReference>
<keyword evidence="17" id="KW-1208">Phospholipid metabolism</keyword>
<evidence type="ECO:0000256" key="17">
    <source>
        <dbReference type="ARBA" id="ARBA00023264"/>
    </source>
</evidence>
<feature type="transmembrane region" description="Helical" evidence="19">
    <location>
        <begin position="133"/>
        <end position="154"/>
    </location>
</feature>
<feature type="transmembrane region" description="Helical" evidence="19">
    <location>
        <begin position="6"/>
        <end position="35"/>
    </location>
</feature>
<dbReference type="GO" id="GO:0016024">
    <property type="term" value="P:CDP-diacylglycerol biosynthetic process"/>
    <property type="evidence" value="ECO:0007669"/>
    <property type="project" value="UniProtKB-UniPathway"/>
</dbReference>
<evidence type="ECO:0000256" key="10">
    <source>
        <dbReference type="ARBA" id="ARBA00022679"/>
    </source>
</evidence>
<evidence type="ECO:0000256" key="13">
    <source>
        <dbReference type="ARBA" id="ARBA00022989"/>
    </source>
</evidence>
<comment type="pathway">
    <text evidence="3 18">Phospholipid metabolism; CDP-diacylglycerol biosynthesis; CDP-diacylglycerol from sn-glycerol 3-phosphate: step 3/3.</text>
</comment>
<dbReference type="UniPathway" id="UPA00557">
    <property type="reaction ID" value="UER00614"/>
</dbReference>
<organism evidence="20 21">
    <name type="scientific">Bhargavaea cecembensis</name>
    <dbReference type="NCBI Taxonomy" id="394098"/>
    <lineage>
        <taxon>Bacteria</taxon>
        <taxon>Bacillati</taxon>
        <taxon>Bacillota</taxon>
        <taxon>Bacilli</taxon>
        <taxon>Bacillales</taxon>
        <taxon>Caryophanaceae</taxon>
        <taxon>Bhargavaea</taxon>
    </lineage>
</organism>
<feature type="transmembrane region" description="Helical" evidence="19">
    <location>
        <begin position="85"/>
        <end position="102"/>
    </location>
</feature>
<evidence type="ECO:0000256" key="8">
    <source>
        <dbReference type="ARBA" id="ARBA00022475"/>
    </source>
</evidence>
<comment type="caution">
    <text evidence="20">The sequence shown here is derived from an EMBL/GenBank/DDBJ whole genome shotgun (WGS) entry which is preliminary data.</text>
</comment>
<comment type="similarity">
    <text evidence="5 18">Belongs to the CDS family.</text>
</comment>
<evidence type="ECO:0000256" key="9">
    <source>
        <dbReference type="ARBA" id="ARBA00022516"/>
    </source>
</evidence>
<evidence type="ECO:0000256" key="1">
    <source>
        <dbReference type="ARBA" id="ARBA00001698"/>
    </source>
</evidence>
<evidence type="ECO:0000256" key="12">
    <source>
        <dbReference type="ARBA" id="ARBA00022695"/>
    </source>
</evidence>
<evidence type="ECO:0000256" key="11">
    <source>
        <dbReference type="ARBA" id="ARBA00022692"/>
    </source>
</evidence>
<sequence length="264" mass="29050">MKTRIITGVVAALLFIPLVIIGGLPFTLAVFLLAAIGMYELLRMKKISIFSIPGLLAVLALFSFLLKPEWAATITEYTGYTKIEVVYMTVLLLLVYTVVVKNRFTFEHAAFTVLAMLYLGIGFYYLIVTRDAGIEYIIYALIVVWLTDTGAYFTGRSFGKRKLWPEISPNKTVEGFLGGIAAAVIAACLFQMFMPVTDSYLFLIVVTIVASVTGQIGDLVESALKRHYGVKDSGNLLPGHGGILDRFDSLLFVLPVLSLLHFVG</sequence>
<keyword evidence="13 19" id="KW-1133">Transmembrane helix</keyword>
<evidence type="ECO:0000256" key="18">
    <source>
        <dbReference type="RuleBase" id="RU003938"/>
    </source>
</evidence>
<accession>A0A163F984</accession>
<dbReference type="PROSITE" id="PS01315">
    <property type="entry name" value="CDS"/>
    <property type="match status" value="1"/>
</dbReference>
<keyword evidence="10 18" id="KW-0808">Transferase</keyword>
<comment type="pathway">
    <text evidence="4">Lipid metabolism.</text>
</comment>
<evidence type="ECO:0000256" key="5">
    <source>
        <dbReference type="ARBA" id="ARBA00010185"/>
    </source>
</evidence>
<evidence type="ECO:0000313" key="21">
    <source>
        <dbReference type="Proteomes" id="UP000076490"/>
    </source>
</evidence>
<gene>
    <name evidence="20" type="ORF">AV656_04355</name>
</gene>
<evidence type="ECO:0000256" key="19">
    <source>
        <dbReference type="SAM" id="Phobius"/>
    </source>
</evidence>
<protein>
    <recommendedName>
        <fullName evidence="7 18">Phosphatidate cytidylyltransferase</fullName>
        <ecNumber evidence="6 18">2.7.7.41</ecNumber>
    </recommendedName>
</protein>